<keyword evidence="2" id="KW-0830">Ubiquinone</keyword>
<dbReference type="STRING" id="1150626.PHAMO_30085"/>
<dbReference type="RefSeq" id="WP_002729441.1">
    <property type="nucleotide sequence ID" value="NZ_CAHP01000023.1"/>
</dbReference>
<dbReference type="GO" id="GO:0044877">
    <property type="term" value="F:protein-containing complex binding"/>
    <property type="evidence" value="ECO:0007669"/>
    <property type="project" value="TreeGrafter"/>
</dbReference>
<comment type="caution">
    <text evidence="2">The sequence shown here is derived from an EMBL/GenBank/DDBJ whole genome shotgun (WGS) entry which is preliminary data.</text>
</comment>
<dbReference type="InterPro" id="IPR001509">
    <property type="entry name" value="Epimerase_deHydtase"/>
</dbReference>
<name>H8FU91_MAGML</name>
<gene>
    <name evidence="2" type="ORF">PHAMO_30085</name>
</gene>
<dbReference type="OrthoDB" id="9776313at2"/>
<reference evidence="2 3" key="1">
    <citation type="journal article" date="2012" name="J. Bacteriol.">
        <title>Draft Genome Sequence of the Purple Photosynthetic Bacterium Phaeospirillum molischianum DSM120, a Particularly Versatile Bacterium.</title>
        <authorList>
            <person name="Duquesne K."/>
            <person name="Prima V."/>
            <person name="Ji B."/>
            <person name="Rouy Z."/>
            <person name="Medigue C."/>
            <person name="Talla E."/>
            <person name="Sturgis J.N."/>
        </authorList>
    </citation>
    <scope>NUCLEOTIDE SEQUENCE [LARGE SCALE GENOMIC DNA]</scope>
    <source>
        <strain evidence="3">DSM120</strain>
    </source>
</reference>
<dbReference type="Gene3D" id="3.40.50.720">
    <property type="entry name" value="NAD(P)-binding Rossmann-like Domain"/>
    <property type="match status" value="1"/>
</dbReference>
<feature type="domain" description="NAD-dependent epimerase/dehydratase" evidence="1">
    <location>
        <begin position="6"/>
        <end position="234"/>
    </location>
</feature>
<protein>
    <submittedName>
        <fullName evidence="2">NADH-ubiquinone oxidoreductase 40 kDa subunit</fullName>
    </submittedName>
</protein>
<evidence type="ECO:0000313" key="2">
    <source>
        <dbReference type="EMBL" id="CCG41929.1"/>
    </source>
</evidence>
<evidence type="ECO:0000259" key="1">
    <source>
        <dbReference type="Pfam" id="PF01370"/>
    </source>
</evidence>
<dbReference type="Proteomes" id="UP000004169">
    <property type="component" value="Unassembled WGS sequence"/>
</dbReference>
<dbReference type="AlphaFoldDB" id="H8FU91"/>
<dbReference type="Pfam" id="PF01370">
    <property type="entry name" value="Epimerase"/>
    <property type="match status" value="1"/>
</dbReference>
<dbReference type="EMBL" id="CAHP01000023">
    <property type="protein sequence ID" value="CCG41929.1"/>
    <property type="molecule type" value="Genomic_DNA"/>
</dbReference>
<accession>H8FU91</accession>
<sequence>MVRRLVTVFGGSGFLGRAIVHRLAGRGWAVRVAVRHPSSAEFLLPMGEVGQISLVRADIGDVAAVTAAVAGADAVINLVGILTESSRRTFQAVHADGAANIAGAARDAGIKAFVQMSALGASARSDAAYARSKAAGEAAVRDAIPGATILRPSVVFGPDDDFFNRFGKMAVLSPVLPVFTGDGYRVVWNGARPSLDLFGTGGPRFQPVYVGDVASAVAAVLDDPALAGRTYELGGPAVYSMKQIMELVLSSSGLHRRLLPLPMGIAMTQARVFEYLPTQPLTRDQVRMMRVNNILTGDEPGLGELGITATPAETILPHYMRRYGPAKRAES</sequence>
<proteinExistence type="predicted"/>
<dbReference type="eggNOG" id="COG0702">
    <property type="taxonomic scope" value="Bacteria"/>
</dbReference>
<dbReference type="InterPro" id="IPR036291">
    <property type="entry name" value="NAD(P)-bd_dom_sf"/>
</dbReference>
<dbReference type="SUPFAM" id="SSF51735">
    <property type="entry name" value="NAD(P)-binding Rossmann-fold domains"/>
    <property type="match status" value="1"/>
</dbReference>
<dbReference type="CDD" id="cd05271">
    <property type="entry name" value="NDUFA9_like_SDR_a"/>
    <property type="match status" value="1"/>
</dbReference>
<dbReference type="PANTHER" id="PTHR12126">
    <property type="entry name" value="NADH-UBIQUINONE OXIDOREDUCTASE 39 KDA SUBUNIT-RELATED"/>
    <property type="match status" value="1"/>
</dbReference>
<keyword evidence="3" id="KW-1185">Reference proteome</keyword>
<dbReference type="InterPro" id="IPR051207">
    <property type="entry name" value="ComplexI_NDUFA9_subunit"/>
</dbReference>
<evidence type="ECO:0000313" key="3">
    <source>
        <dbReference type="Proteomes" id="UP000004169"/>
    </source>
</evidence>
<organism evidence="2 3">
    <name type="scientific">Magnetospirillum molischianum DSM 120</name>
    <dbReference type="NCBI Taxonomy" id="1150626"/>
    <lineage>
        <taxon>Bacteria</taxon>
        <taxon>Pseudomonadati</taxon>
        <taxon>Pseudomonadota</taxon>
        <taxon>Alphaproteobacteria</taxon>
        <taxon>Rhodospirillales</taxon>
        <taxon>Rhodospirillaceae</taxon>
        <taxon>Magnetospirillum</taxon>
    </lineage>
</organism>
<dbReference type="PANTHER" id="PTHR12126:SF11">
    <property type="entry name" value="NADH DEHYDROGENASE [UBIQUINONE] 1 ALPHA SUBCOMPLEX SUBUNIT 9, MITOCHONDRIAL"/>
    <property type="match status" value="1"/>
</dbReference>